<dbReference type="RefSeq" id="WP_172344657.1">
    <property type="nucleotide sequence ID" value="NZ_CATEIB010000002.1"/>
</dbReference>
<dbReference type="EMBL" id="JABKKJ010000008">
    <property type="protein sequence ID" value="NPE25167.1"/>
    <property type="molecule type" value="Genomic_DNA"/>
</dbReference>
<evidence type="ECO:0000256" key="1">
    <source>
        <dbReference type="SAM" id="MobiDB-lite"/>
    </source>
</evidence>
<evidence type="ECO:0000313" key="2">
    <source>
        <dbReference type="EMBL" id="NPE25167.1"/>
    </source>
</evidence>
<proteinExistence type="predicted"/>
<comment type="caution">
    <text evidence="2">The sequence shown here is derived from an EMBL/GenBank/DDBJ whole genome shotgun (WGS) entry which is preliminary data.</text>
</comment>
<name>A0ABX2B123_9BACT</name>
<dbReference type="Proteomes" id="UP000820977">
    <property type="component" value="Unassembled WGS sequence"/>
</dbReference>
<sequence length="67" mass="7489">MIKKKYISPSCEVIGVCGLSILSGSDSGNITINKEPYEGELNSKQDNFNIWDDEENKGDNGSLWDEY</sequence>
<reference evidence="2 3" key="1">
    <citation type="submission" date="2020-05" db="EMBL/GenBank/DDBJ databases">
        <title>Distinct polysaccharide utilization as determinants for interspecies competition between intestinal Prevotella spp.</title>
        <authorList>
            <person name="Galvez E.J.C."/>
            <person name="Iljazovic A."/>
            <person name="Strowig T."/>
        </authorList>
    </citation>
    <scope>NUCLEOTIDE SEQUENCE [LARGE SCALE GENOMIC DNA]</scope>
    <source>
        <strain evidence="2 3">PCHR</strain>
    </source>
</reference>
<organism evidence="2 3">
    <name type="scientific">Xylanibacter caecicola</name>
    <dbReference type="NCBI Taxonomy" id="2736294"/>
    <lineage>
        <taxon>Bacteria</taxon>
        <taxon>Pseudomonadati</taxon>
        <taxon>Bacteroidota</taxon>
        <taxon>Bacteroidia</taxon>
        <taxon>Bacteroidales</taxon>
        <taxon>Prevotellaceae</taxon>
        <taxon>Xylanibacter</taxon>
    </lineage>
</organism>
<protein>
    <submittedName>
        <fullName evidence="2">Uncharacterized protein</fullName>
    </submittedName>
</protein>
<feature type="region of interest" description="Disordered" evidence="1">
    <location>
        <begin position="48"/>
        <end position="67"/>
    </location>
</feature>
<keyword evidence="3" id="KW-1185">Reference proteome</keyword>
<accession>A0ABX2B123</accession>
<gene>
    <name evidence="2" type="ORF">HPS54_06495</name>
</gene>
<evidence type="ECO:0000313" key="3">
    <source>
        <dbReference type="Proteomes" id="UP000820977"/>
    </source>
</evidence>